<keyword evidence="2" id="KW-1185">Reference proteome</keyword>
<proteinExistence type="predicted"/>
<dbReference type="Proteomes" id="UP000805193">
    <property type="component" value="Unassembled WGS sequence"/>
</dbReference>
<accession>A0AC60QYC4</accession>
<protein>
    <submittedName>
        <fullName evidence="1">Uncharacterized protein</fullName>
    </submittedName>
</protein>
<name>A0AC60QYC4_IXOPE</name>
<comment type="caution">
    <text evidence="1">The sequence shown here is derived from an EMBL/GenBank/DDBJ whole genome shotgun (WGS) entry which is preliminary data.</text>
</comment>
<sequence>MEGHKEAMYRRDRGKLGPPPAWLRPSLIKTLYLNPVPSGSGAEITPRSFDQRKIGDSLGGGKEAGVSRTSPVFDVEPVEPCVREKFATPLSEIIRTRSARTGSTGSVFRQHSVGVQIGTSGTSSFLMVTYCSVPQCTSRKAPGVSFHRYPKTSWLRKAWVFRLRTDKTPSTTAVVCSKHFQEQDFVYPVYKSDSVHEPSRASTRREAIARGIGETAA</sequence>
<evidence type="ECO:0000313" key="1">
    <source>
        <dbReference type="EMBL" id="KAG0443796.1"/>
    </source>
</evidence>
<reference evidence="1 2" key="1">
    <citation type="journal article" date="2020" name="Cell">
        <title>Large-Scale Comparative Analyses of Tick Genomes Elucidate Their Genetic Diversity and Vector Capacities.</title>
        <authorList>
            <consortium name="Tick Genome and Microbiome Consortium (TIGMIC)"/>
            <person name="Jia N."/>
            <person name="Wang J."/>
            <person name="Shi W."/>
            <person name="Du L."/>
            <person name="Sun Y."/>
            <person name="Zhan W."/>
            <person name="Jiang J.F."/>
            <person name="Wang Q."/>
            <person name="Zhang B."/>
            <person name="Ji P."/>
            <person name="Bell-Sakyi L."/>
            <person name="Cui X.M."/>
            <person name="Yuan T.T."/>
            <person name="Jiang B.G."/>
            <person name="Yang W.F."/>
            <person name="Lam T.T."/>
            <person name="Chang Q.C."/>
            <person name="Ding S.J."/>
            <person name="Wang X.J."/>
            <person name="Zhu J.G."/>
            <person name="Ruan X.D."/>
            <person name="Zhao L."/>
            <person name="Wei J.T."/>
            <person name="Ye R.Z."/>
            <person name="Que T.C."/>
            <person name="Du C.H."/>
            <person name="Zhou Y.H."/>
            <person name="Cheng J.X."/>
            <person name="Dai P.F."/>
            <person name="Guo W.B."/>
            <person name="Han X.H."/>
            <person name="Huang E.J."/>
            <person name="Li L.F."/>
            <person name="Wei W."/>
            <person name="Gao Y.C."/>
            <person name="Liu J.Z."/>
            <person name="Shao H.Z."/>
            <person name="Wang X."/>
            <person name="Wang C.C."/>
            <person name="Yang T.C."/>
            <person name="Huo Q.B."/>
            <person name="Li W."/>
            <person name="Chen H.Y."/>
            <person name="Chen S.E."/>
            <person name="Zhou L.G."/>
            <person name="Ni X.B."/>
            <person name="Tian J.H."/>
            <person name="Sheng Y."/>
            <person name="Liu T."/>
            <person name="Pan Y.S."/>
            <person name="Xia L.Y."/>
            <person name="Li J."/>
            <person name="Zhao F."/>
            <person name="Cao W.C."/>
        </authorList>
    </citation>
    <scope>NUCLEOTIDE SEQUENCE [LARGE SCALE GENOMIC DNA]</scope>
    <source>
        <strain evidence="1">Iper-2018</strain>
    </source>
</reference>
<evidence type="ECO:0000313" key="2">
    <source>
        <dbReference type="Proteomes" id="UP000805193"/>
    </source>
</evidence>
<dbReference type="EMBL" id="JABSTQ010002883">
    <property type="protein sequence ID" value="KAG0443796.1"/>
    <property type="molecule type" value="Genomic_DNA"/>
</dbReference>
<gene>
    <name evidence="1" type="ORF">HPB47_014519</name>
</gene>
<organism evidence="1 2">
    <name type="scientific">Ixodes persulcatus</name>
    <name type="common">Taiga tick</name>
    <dbReference type="NCBI Taxonomy" id="34615"/>
    <lineage>
        <taxon>Eukaryota</taxon>
        <taxon>Metazoa</taxon>
        <taxon>Ecdysozoa</taxon>
        <taxon>Arthropoda</taxon>
        <taxon>Chelicerata</taxon>
        <taxon>Arachnida</taxon>
        <taxon>Acari</taxon>
        <taxon>Parasitiformes</taxon>
        <taxon>Ixodida</taxon>
        <taxon>Ixodoidea</taxon>
        <taxon>Ixodidae</taxon>
        <taxon>Ixodinae</taxon>
        <taxon>Ixodes</taxon>
    </lineage>
</organism>